<organism evidence="15 16">
    <name type="scientific">Methyloceanibacter marginalis</name>
    <dbReference type="NCBI Taxonomy" id="1774971"/>
    <lineage>
        <taxon>Bacteria</taxon>
        <taxon>Pseudomonadati</taxon>
        <taxon>Pseudomonadota</taxon>
        <taxon>Alphaproteobacteria</taxon>
        <taxon>Hyphomicrobiales</taxon>
        <taxon>Hyphomicrobiaceae</taxon>
        <taxon>Methyloceanibacter</taxon>
    </lineage>
</organism>
<evidence type="ECO:0000256" key="8">
    <source>
        <dbReference type="ARBA" id="ARBA00022989"/>
    </source>
</evidence>
<keyword evidence="6 12" id="KW-0812">Transmembrane</keyword>
<dbReference type="OrthoDB" id="9809567at2"/>
<keyword evidence="8 12" id="KW-1133">Transmembrane helix</keyword>
<feature type="domain" description="HAMP" evidence="14">
    <location>
        <begin position="194"/>
        <end position="245"/>
    </location>
</feature>
<reference evidence="15 16" key="1">
    <citation type="journal article" date="2016" name="Environ. Microbiol.">
        <title>New Methyloceanibacter diversity from North Sea sediments includes methanotroph containing solely the soluble methane monooxygenase.</title>
        <authorList>
            <person name="Vekeman B."/>
            <person name="Kerckhof F.M."/>
            <person name="Cremers G."/>
            <person name="de Vos P."/>
            <person name="Vandamme P."/>
            <person name="Boon N."/>
            <person name="Op den Camp H.J."/>
            <person name="Heylen K."/>
        </authorList>
    </citation>
    <scope>NUCLEOTIDE SEQUENCE [LARGE SCALE GENOMIC DNA]</scope>
    <source>
        <strain evidence="15 16">R-67177</strain>
    </source>
</reference>
<evidence type="ECO:0000313" key="15">
    <source>
        <dbReference type="EMBL" id="ODS03936.1"/>
    </source>
</evidence>
<dbReference type="PANTHER" id="PTHR45436:SF5">
    <property type="entry name" value="SENSOR HISTIDINE KINASE TRCS"/>
    <property type="match status" value="1"/>
</dbReference>
<dbReference type="InterPro" id="IPR003660">
    <property type="entry name" value="HAMP_dom"/>
</dbReference>
<evidence type="ECO:0000259" key="13">
    <source>
        <dbReference type="PROSITE" id="PS50109"/>
    </source>
</evidence>
<keyword evidence="7" id="KW-0418">Kinase</keyword>
<name>A0A1E3WDT7_9HYPH</name>
<evidence type="ECO:0000256" key="10">
    <source>
        <dbReference type="ARBA" id="ARBA00023136"/>
    </source>
</evidence>
<dbReference type="PROSITE" id="PS50885">
    <property type="entry name" value="HAMP"/>
    <property type="match status" value="1"/>
</dbReference>
<dbReference type="PANTHER" id="PTHR45436">
    <property type="entry name" value="SENSOR HISTIDINE KINASE YKOH"/>
    <property type="match status" value="1"/>
</dbReference>
<keyword evidence="16" id="KW-1185">Reference proteome</keyword>
<keyword evidence="4" id="KW-0597">Phosphoprotein</keyword>
<dbReference type="PROSITE" id="PS50109">
    <property type="entry name" value="HIS_KIN"/>
    <property type="match status" value="1"/>
</dbReference>
<evidence type="ECO:0000256" key="6">
    <source>
        <dbReference type="ARBA" id="ARBA00022692"/>
    </source>
</evidence>
<evidence type="ECO:0000256" key="2">
    <source>
        <dbReference type="ARBA" id="ARBA00004370"/>
    </source>
</evidence>
<feature type="transmembrane region" description="Helical" evidence="12">
    <location>
        <begin position="173"/>
        <end position="191"/>
    </location>
</feature>
<comment type="caution">
    <text evidence="15">The sequence shown here is derived from an EMBL/GenBank/DDBJ whole genome shotgun (WGS) entry which is preliminary data.</text>
</comment>
<dbReference type="Gene3D" id="3.30.565.10">
    <property type="entry name" value="Histidine kinase-like ATPase, C-terminal domain"/>
    <property type="match status" value="1"/>
</dbReference>
<dbReference type="Gene3D" id="1.10.287.130">
    <property type="match status" value="1"/>
</dbReference>
<dbReference type="RefSeq" id="WP_069622858.1">
    <property type="nucleotide sequence ID" value="NZ_LPWD01000031.1"/>
</dbReference>
<evidence type="ECO:0000256" key="4">
    <source>
        <dbReference type="ARBA" id="ARBA00022553"/>
    </source>
</evidence>
<comment type="catalytic activity">
    <reaction evidence="1">
        <text>ATP + protein L-histidine = ADP + protein N-phospho-L-histidine.</text>
        <dbReference type="EC" id="2.7.13.3"/>
    </reaction>
</comment>
<evidence type="ECO:0000313" key="16">
    <source>
        <dbReference type="Proteomes" id="UP000095042"/>
    </source>
</evidence>
<sequence>MGPKSLAFRLFASAAAWTLVVIPIAAILLISLYRQAVERNFAARLNVYMTSLVAASTPESGDSPQEPANLGDPIFTIPFSGWYWQIKPLKGAKRPLYISDSLLDQQLELPSHDGISPDDTLTRRSYAPGPDDQNLRIVEREIRPGGDDAAAYSYAVAGDAAEIDADLAEFTTMLILALAVLGLGLVAATFFQVRFGLLPLRAIRRDLAAIRSGDAERLDGELPDEIKPLQTELNALIQSNRDVVERARTHVGNLAHALKTPLSVISNEARTHESPLSDKVVEQAEIMRTQITHHLDRARVAARSGVIGDVTEVTPVIEALKRTLERIYGERGVAIEVSTGSALKFQGEKQDFEEMAGNLMDNACKWAKGGVAVRAERVRGGETFTIIVDDDGPGLTKAERERAVKRGQRLDESKPGSGLGLSIVADLAHLYKGHFELEPSPNGGLRARLTLPAA</sequence>
<dbReference type="SUPFAM" id="SSF55874">
    <property type="entry name" value="ATPase domain of HSP90 chaperone/DNA topoisomerase II/histidine kinase"/>
    <property type="match status" value="1"/>
</dbReference>
<comment type="subcellular location">
    <subcellularLocation>
        <location evidence="2">Membrane</location>
    </subcellularLocation>
</comment>
<feature type="region of interest" description="Disordered" evidence="11">
    <location>
        <begin position="109"/>
        <end position="130"/>
    </location>
</feature>
<protein>
    <recommendedName>
        <fullName evidence="3">histidine kinase</fullName>
        <ecNumber evidence="3">2.7.13.3</ecNumber>
    </recommendedName>
</protein>
<feature type="transmembrane region" description="Helical" evidence="12">
    <location>
        <begin position="6"/>
        <end position="30"/>
    </location>
</feature>
<keyword evidence="10 12" id="KW-0472">Membrane</keyword>
<evidence type="ECO:0000256" key="11">
    <source>
        <dbReference type="SAM" id="MobiDB-lite"/>
    </source>
</evidence>
<dbReference type="Pfam" id="PF02518">
    <property type="entry name" value="HATPase_c"/>
    <property type="match status" value="1"/>
</dbReference>
<gene>
    <name evidence="15" type="ORF">AUC71_06860</name>
</gene>
<evidence type="ECO:0000259" key="14">
    <source>
        <dbReference type="PROSITE" id="PS50885"/>
    </source>
</evidence>
<dbReference type="AlphaFoldDB" id="A0A1E3WDT7"/>
<dbReference type="InterPro" id="IPR004358">
    <property type="entry name" value="Sig_transdc_His_kin-like_C"/>
</dbReference>
<dbReference type="InterPro" id="IPR036097">
    <property type="entry name" value="HisK_dim/P_sf"/>
</dbReference>
<dbReference type="Proteomes" id="UP000095042">
    <property type="component" value="Unassembled WGS sequence"/>
</dbReference>
<evidence type="ECO:0000256" key="9">
    <source>
        <dbReference type="ARBA" id="ARBA00023012"/>
    </source>
</evidence>
<dbReference type="EC" id="2.7.13.3" evidence="3"/>
<evidence type="ECO:0000256" key="5">
    <source>
        <dbReference type="ARBA" id="ARBA00022679"/>
    </source>
</evidence>
<keyword evidence="5" id="KW-0808">Transferase</keyword>
<dbReference type="InterPro" id="IPR050428">
    <property type="entry name" value="TCS_sensor_his_kinase"/>
</dbReference>
<dbReference type="EMBL" id="LPWD01000031">
    <property type="protein sequence ID" value="ODS03936.1"/>
    <property type="molecule type" value="Genomic_DNA"/>
</dbReference>
<evidence type="ECO:0000256" key="12">
    <source>
        <dbReference type="SAM" id="Phobius"/>
    </source>
</evidence>
<dbReference type="SUPFAM" id="SSF47384">
    <property type="entry name" value="Homodimeric domain of signal transducing histidine kinase"/>
    <property type="match status" value="1"/>
</dbReference>
<evidence type="ECO:0000256" key="1">
    <source>
        <dbReference type="ARBA" id="ARBA00000085"/>
    </source>
</evidence>
<dbReference type="InterPro" id="IPR003594">
    <property type="entry name" value="HATPase_dom"/>
</dbReference>
<evidence type="ECO:0000256" key="7">
    <source>
        <dbReference type="ARBA" id="ARBA00022777"/>
    </source>
</evidence>
<dbReference type="SMART" id="SM00387">
    <property type="entry name" value="HATPase_c"/>
    <property type="match status" value="1"/>
</dbReference>
<dbReference type="PRINTS" id="PR00344">
    <property type="entry name" value="BCTRLSENSOR"/>
</dbReference>
<proteinExistence type="predicted"/>
<keyword evidence="9" id="KW-0902">Two-component regulatory system</keyword>
<dbReference type="GO" id="GO:0000155">
    <property type="term" value="F:phosphorelay sensor kinase activity"/>
    <property type="evidence" value="ECO:0007669"/>
    <property type="project" value="InterPro"/>
</dbReference>
<feature type="domain" description="Histidine kinase" evidence="13">
    <location>
        <begin position="253"/>
        <end position="454"/>
    </location>
</feature>
<dbReference type="GO" id="GO:0005886">
    <property type="term" value="C:plasma membrane"/>
    <property type="evidence" value="ECO:0007669"/>
    <property type="project" value="TreeGrafter"/>
</dbReference>
<dbReference type="InterPro" id="IPR036890">
    <property type="entry name" value="HATPase_C_sf"/>
</dbReference>
<accession>A0A1E3WDT7</accession>
<evidence type="ECO:0000256" key="3">
    <source>
        <dbReference type="ARBA" id="ARBA00012438"/>
    </source>
</evidence>
<dbReference type="InterPro" id="IPR005467">
    <property type="entry name" value="His_kinase_dom"/>
</dbReference>